<feature type="region of interest" description="Disordered" evidence="5">
    <location>
        <begin position="60"/>
        <end position="97"/>
    </location>
</feature>
<evidence type="ECO:0000259" key="6">
    <source>
        <dbReference type="PROSITE" id="PS50102"/>
    </source>
</evidence>
<dbReference type="EMBL" id="CAACVG010010300">
    <property type="protein sequence ID" value="VEN55490.1"/>
    <property type="molecule type" value="Genomic_DNA"/>
</dbReference>
<dbReference type="Pfam" id="PF00076">
    <property type="entry name" value="RRM_1"/>
    <property type="match status" value="1"/>
</dbReference>
<feature type="compositionally biased region" description="Low complexity" evidence="5">
    <location>
        <begin position="60"/>
        <end position="96"/>
    </location>
</feature>
<dbReference type="SUPFAM" id="SSF54928">
    <property type="entry name" value="RNA-binding domain, RBD"/>
    <property type="match status" value="1"/>
</dbReference>
<dbReference type="OrthoDB" id="267048at2759"/>
<evidence type="ECO:0000256" key="4">
    <source>
        <dbReference type="PROSITE-ProRule" id="PRU00176"/>
    </source>
</evidence>
<evidence type="ECO:0000256" key="5">
    <source>
        <dbReference type="SAM" id="MobiDB-lite"/>
    </source>
</evidence>
<dbReference type="PANTHER" id="PTHR24012">
    <property type="entry name" value="RNA BINDING PROTEIN"/>
    <property type="match status" value="1"/>
</dbReference>
<name>A0A653D5Q2_CALMS</name>
<dbReference type="SMART" id="SM00360">
    <property type="entry name" value="RRM"/>
    <property type="match status" value="1"/>
</dbReference>
<gene>
    <name evidence="7" type="ORF">CALMAC_LOCUS14657</name>
</gene>
<comment type="similarity">
    <text evidence="1">Belongs to the CELF/BRUNOL family.</text>
</comment>
<keyword evidence="2" id="KW-0677">Repeat</keyword>
<evidence type="ECO:0000256" key="1">
    <source>
        <dbReference type="ARBA" id="ARBA00009621"/>
    </source>
</evidence>
<accession>A0A653D5Q2</accession>
<evidence type="ECO:0000313" key="8">
    <source>
        <dbReference type="Proteomes" id="UP000410492"/>
    </source>
</evidence>
<keyword evidence="8" id="KW-1185">Reference proteome</keyword>
<keyword evidence="3 4" id="KW-0694">RNA-binding</keyword>
<protein>
    <recommendedName>
        <fullName evidence="6">RRM domain-containing protein</fullName>
    </recommendedName>
</protein>
<dbReference type="InterPro" id="IPR012677">
    <property type="entry name" value="Nucleotide-bd_a/b_plait_sf"/>
</dbReference>
<dbReference type="FunFam" id="3.30.70.330:FF:000013">
    <property type="entry name" value="CUGBP Elav-like family member 1 isoform 2"/>
    <property type="match status" value="1"/>
</dbReference>
<evidence type="ECO:0000256" key="2">
    <source>
        <dbReference type="ARBA" id="ARBA00022737"/>
    </source>
</evidence>
<evidence type="ECO:0000256" key="3">
    <source>
        <dbReference type="ARBA" id="ARBA00022884"/>
    </source>
</evidence>
<reference evidence="7 8" key="1">
    <citation type="submission" date="2019-01" db="EMBL/GenBank/DDBJ databases">
        <authorList>
            <person name="Sayadi A."/>
        </authorList>
    </citation>
    <scope>NUCLEOTIDE SEQUENCE [LARGE SCALE GENOMIC DNA]</scope>
</reference>
<dbReference type="Proteomes" id="UP000410492">
    <property type="component" value="Unassembled WGS sequence"/>
</dbReference>
<dbReference type="CDD" id="cd12631">
    <property type="entry name" value="RRM1_CELF1_2_Bruno"/>
    <property type="match status" value="1"/>
</dbReference>
<organism evidence="7 8">
    <name type="scientific">Callosobruchus maculatus</name>
    <name type="common">Southern cowpea weevil</name>
    <name type="synonym">Pulse bruchid</name>
    <dbReference type="NCBI Taxonomy" id="64391"/>
    <lineage>
        <taxon>Eukaryota</taxon>
        <taxon>Metazoa</taxon>
        <taxon>Ecdysozoa</taxon>
        <taxon>Arthropoda</taxon>
        <taxon>Hexapoda</taxon>
        <taxon>Insecta</taxon>
        <taxon>Pterygota</taxon>
        <taxon>Neoptera</taxon>
        <taxon>Endopterygota</taxon>
        <taxon>Coleoptera</taxon>
        <taxon>Polyphaga</taxon>
        <taxon>Cucujiformia</taxon>
        <taxon>Chrysomeloidea</taxon>
        <taxon>Chrysomelidae</taxon>
        <taxon>Bruchinae</taxon>
        <taxon>Bruchini</taxon>
        <taxon>Callosobruchus</taxon>
    </lineage>
</organism>
<dbReference type="PROSITE" id="PS50102">
    <property type="entry name" value="RRM"/>
    <property type="match status" value="1"/>
</dbReference>
<dbReference type="InterPro" id="IPR034196">
    <property type="entry name" value="CELF1/2_RRM1"/>
</dbReference>
<dbReference type="GO" id="GO:0003723">
    <property type="term" value="F:RNA binding"/>
    <property type="evidence" value="ECO:0007669"/>
    <property type="project" value="UniProtKB-UniRule"/>
</dbReference>
<dbReference type="Gene3D" id="3.30.70.330">
    <property type="match status" value="1"/>
</dbReference>
<dbReference type="AlphaFoldDB" id="A0A653D5Q2"/>
<sequence>MLETVDIRDILNSLAMNNNNLSTANNNTTTGNGVAGAGVGGVATSLVPVNPTTAAVLNNNNPLANNANTSSVGSNTGSSNTNTSCNNNNNNNSVVSLQQSPTPMKIDQEQPDSDTIKMFVGQVPRSMDENDLRRMFEEYGRVHSINVLRDKATGASKGCCFVTFFTRKAALQAQDALHNVKTLNGMHHPIQMKPADSENRNGLGSG</sequence>
<dbReference type="InterPro" id="IPR000504">
    <property type="entry name" value="RRM_dom"/>
</dbReference>
<evidence type="ECO:0000313" key="7">
    <source>
        <dbReference type="EMBL" id="VEN55490.1"/>
    </source>
</evidence>
<proteinExistence type="inferred from homology"/>
<feature type="domain" description="RRM" evidence="6">
    <location>
        <begin position="116"/>
        <end position="197"/>
    </location>
</feature>
<dbReference type="InterPro" id="IPR035979">
    <property type="entry name" value="RBD_domain_sf"/>
</dbReference>